<dbReference type="GO" id="GO:0006417">
    <property type="term" value="P:regulation of translation"/>
    <property type="evidence" value="ECO:0007669"/>
    <property type="project" value="UniProtKB-KW"/>
</dbReference>
<feature type="compositionally biased region" description="Basic and acidic residues" evidence="8">
    <location>
        <begin position="12"/>
        <end position="24"/>
    </location>
</feature>
<protein>
    <recommendedName>
        <fullName evidence="6">Large ribosomal subunit protein uL1</fullName>
    </recommendedName>
    <alternativeName>
        <fullName evidence="7">50S ribosomal protein L1</fullName>
    </alternativeName>
</protein>
<dbReference type="AlphaFoldDB" id="A0A1G1V8S6"/>
<keyword evidence="2" id="KW-0678">Repressor</keyword>
<gene>
    <name evidence="9" type="ORF">A3F61_04185</name>
</gene>
<evidence type="ECO:0000256" key="7">
    <source>
        <dbReference type="ARBA" id="ARBA00035452"/>
    </source>
</evidence>
<evidence type="ECO:0000313" key="9">
    <source>
        <dbReference type="EMBL" id="OGY11763.1"/>
    </source>
</evidence>
<evidence type="ECO:0000313" key="10">
    <source>
        <dbReference type="Proteomes" id="UP000178272"/>
    </source>
</evidence>
<sequence>MGKTKLNIIGQEVEKKEKSSKKEQKIHLAGLKGGQRVKVIDAEPIQAAQNLQEVNEVQRENTEHFRGKKYLTARAKVDPKKTYNITDAVKLLKETSISRFDGSVELHLVLAKDSLNTSIELPNSTGKTRKIEIANDATVEKLKTGKVDFDVLLASPDIMHKLVPFAKLLGPKGLMPNPKNGTLIPDPEKAKDQFSGNNINLKTEKSAPLIHTVVAKTSQPEKEIEENIKAIIISIGEKNIKKATVAASMGPGIQVSVA</sequence>
<dbReference type="EMBL" id="MHCA01000031">
    <property type="protein sequence ID" value="OGY11763.1"/>
    <property type="molecule type" value="Genomic_DNA"/>
</dbReference>
<evidence type="ECO:0000256" key="1">
    <source>
        <dbReference type="ARBA" id="ARBA00010531"/>
    </source>
</evidence>
<keyword evidence="4" id="KW-0689">Ribosomal protein</keyword>
<organism evidence="9 10">
    <name type="scientific">Candidatus Blackburnbacteria bacterium RIFCSPHIGHO2_12_FULL_41_13b</name>
    <dbReference type="NCBI Taxonomy" id="1797517"/>
    <lineage>
        <taxon>Bacteria</taxon>
        <taxon>Candidatus Blackburniibacteriota</taxon>
    </lineage>
</organism>
<reference evidence="9 10" key="1">
    <citation type="journal article" date="2016" name="Nat. Commun.">
        <title>Thousands of microbial genomes shed light on interconnected biogeochemical processes in an aquifer system.</title>
        <authorList>
            <person name="Anantharaman K."/>
            <person name="Brown C.T."/>
            <person name="Hug L.A."/>
            <person name="Sharon I."/>
            <person name="Castelle C.J."/>
            <person name="Probst A.J."/>
            <person name="Thomas B.C."/>
            <person name="Singh A."/>
            <person name="Wilkins M.J."/>
            <person name="Karaoz U."/>
            <person name="Brodie E.L."/>
            <person name="Williams K.H."/>
            <person name="Hubbard S.S."/>
            <person name="Banfield J.F."/>
        </authorList>
    </citation>
    <scope>NUCLEOTIDE SEQUENCE [LARGE SCALE GENOMIC DNA]</scope>
</reference>
<comment type="caution">
    <text evidence="9">The sequence shown here is derived from an EMBL/GenBank/DDBJ whole genome shotgun (WGS) entry which is preliminary data.</text>
</comment>
<dbReference type="InterPro" id="IPR023674">
    <property type="entry name" value="Ribosomal_uL1-like"/>
</dbReference>
<dbReference type="STRING" id="1797517.A3F61_04185"/>
<dbReference type="Pfam" id="PF00687">
    <property type="entry name" value="Ribosomal_L1"/>
    <property type="match status" value="1"/>
</dbReference>
<proteinExistence type="inferred from homology"/>
<comment type="similarity">
    <text evidence="1">Belongs to the universal ribosomal protein uL1 family.</text>
</comment>
<dbReference type="Gene3D" id="6.10.20.140">
    <property type="entry name" value="50S ribosomal protein L1, Chain A, Domain 1"/>
    <property type="match status" value="1"/>
</dbReference>
<evidence type="ECO:0000256" key="2">
    <source>
        <dbReference type="ARBA" id="ARBA00022491"/>
    </source>
</evidence>
<dbReference type="GO" id="GO:0005840">
    <property type="term" value="C:ribosome"/>
    <property type="evidence" value="ECO:0007669"/>
    <property type="project" value="UniProtKB-KW"/>
</dbReference>
<dbReference type="InterPro" id="IPR016095">
    <property type="entry name" value="Ribosomal_uL1_3-a/b-sand"/>
</dbReference>
<dbReference type="CDD" id="cd00403">
    <property type="entry name" value="Ribosomal_L1"/>
    <property type="match status" value="1"/>
</dbReference>
<dbReference type="GO" id="GO:1990904">
    <property type="term" value="C:ribonucleoprotein complex"/>
    <property type="evidence" value="ECO:0007669"/>
    <property type="project" value="UniProtKB-KW"/>
</dbReference>
<dbReference type="PANTHER" id="PTHR36427:SF3">
    <property type="entry name" value="LARGE RIBOSOMAL SUBUNIT PROTEIN UL1M"/>
    <property type="match status" value="1"/>
</dbReference>
<dbReference type="Proteomes" id="UP000178272">
    <property type="component" value="Unassembled WGS sequence"/>
</dbReference>
<evidence type="ECO:0000256" key="6">
    <source>
        <dbReference type="ARBA" id="ARBA00035241"/>
    </source>
</evidence>
<dbReference type="PANTHER" id="PTHR36427">
    <property type="entry name" value="54S RIBOSOMAL PROTEIN L1, MITOCHONDRIAL"/>
    <property type="match status" value="1"/>
</dbReference>
<dbReference type="Gene3D" id="3.40.50.790">
    <property type="match status" value="1"/>
</dbReference>
<keyword evidence="5" id="KW-0687">Ribonucleoprotein</keyword>
<accession>A0A1G1V8S6</accession>
<feature type="region of interest" description="Disordered" evidence="8">
    <location>
        <begin position="1"/>
        <end position="24"/>
    </location>
</feature>
<name>A0A1G1V8S6_9BACT</name>
<evidence type="ECO:0000256" key="4">
    <source>
        <dbReference type="ARBA" id="ARBA00022980"/>
    </source>
</evidence>
<dbReference type="InterPro" id="IPR028364">
    <property type="entry name" value="Ribosomal_uL1/biogenesis"/>
</dbReference>
<evidence type="ECO:0000256" key="5">
    <source>
        <dbReference type="ARBA" id="ARBA00023274"/>
    </source>
</evidence>
<dbReference type="Gene3D" id="3.30.190.20">
    <property type="match status" value="1"/>
</dbReference>
<dbReference type="SUPFAM" id="SSF56808">
    <property type="entry name" value="Ribosomal protein L1"/>
    <property type="match status" value="1"/>
</dbReference>
<evidence type="ECO:0000256" key="8">
    <source>
        <dbReference type="SAM" id="MobiDB-lite"/>
    </source>
</evidence>
<keyword evidence="3" id="KW-0810">Translation regulation</keyword>
<evidence type="ECO:0000256" key="3">
    <source>
        <dbReference type="ARBA" id="ARBA00022845"/>
    </source>
</evidence>